<comment type="similarity">
    <text evidence="2">Belongs to the cytochrome P450 family.</text>
</comment>
<dbReference type="InterPro" id="IPR036396">
    <property type="entry name" value="Cyt_P450_sf"/>
</dbReference>
<evidence type="ECO:0000256" key="4">
    <source>
        <dbReference type="ARBA" id="ARBA00022723"/>
    </source>
</evidence>
<evidence type="ECO:0000256" key="3">
    <source>
        <dbReference type="ARBA" id="ARBA00022617"/>
    </source>
</evidence>
<accession>A0ABQ9QSV6</accession>
<keyword evidence="7" id="KW-0503">Monooxygenase</keyword>
<keyword evidence="6" id="KW-0408">Iron</keyword>
<comment type="cofactor">
    <cofactor evidence="1">
        <name>heme</name>
        <dbReference type="ChEBI" id="CHEBI:30413"/>
    </cofactor>
</comment>
<dbReference type="PANTHER" id="PTHR46206">
    <property type="entry name" value="CYTOCHROME P450"/>
    <property type="match status" value="1"/>
</dbReference>
<name>A0ABQ9QSV6_9PEZI</name>
<dbReference type="EMBL" id="MLFU01000090">
    <property type="protein sequence ID" value="KAK1483981.1"/>
    <property type="molecule type" value="Genomic_DNA"/>
</dbReference>
<evidence type="ECO:0000313" key="8">
    <source>
        <dbReference type="EMBL" id="KAK1483981.1"/>
    </source>
</evidence>
<sequence length="114" mass="12565">MAKGQSYDVGRAQIALAMAAVHTTTDLFAQTLFGIIGHPQIIPALRQEIVMIISQDGWEKTALYKLRLTDSVIKESQRIKPPNVTSVKNIVDTGIDIEQFLTIRTFVGLIGLTI</sequence>
<evidence type="ECO:0000256" key="1">
    <source>
        <dbReference type="ARBA" id="ARBA00001971"/>
    </source>
</evidence>
<comment type="caution">
    <text evidence="8">The sequence shown here is derived from an EMBL/GenBank/DDBJ whole genome shotgun (WGS) entry which is preliminary data.</text>
</comment>
<dbReference type="RefSeq" id="XP_060376260.1">
    <property type="nucleotide sequence ID" value="XM_060529210.1"/>
</dbReference>
<dbReference type="Proteomes" id="UP001227543">
    <property type="component" value="Unassembled WGS sequence"/>
</dbReference>
<protein>
    <submittedName>
        <fullName evidence="8">Ent-kaurene oxidase</fullName>
    </submittedName>
</protein>
<dbReference type="Pfam" id="PF00067">
    <property type="entry name" value="p450"/>
    <property type="match status" value="1"/>
</dbReference>
<dbReference type="InterPro" id="IPR001128">
    <property type="entry name" value="Cyt_P450"/>
</dbReference>
<gene>
    <name evidence="8" type="ORF">CTAM01_13206</name>
</gene>
<reference evidence="8 9" key="1">
    <citation type="submission" date="2016-10" db="EMBL/GenBank/DDBJ databases">
        <title>The genome sequence of Colletotrichum fioriniae PJ7.</title>
        <authorList>
            <person name="Baroncelli R."/>
        </authorList>
    </citation>
    <scope>NUCLEOTIDE SEQUENCE [LARGE SCALE GENOMIC DNA]</scope>
    <source>
        <strain evidence="8 9">Tom-12</strain>
    </source>
</reference>
<dbReference type="SUPFAM" id="SSF48264">
    <property type="entry name" value="Cytochrome P450"/>
    <property type="match status" value="1"/>
</dbReference>
<organism evidence="8 9">
    <name type="scientific">Colletotrichum tamarilloi</name>
    <dbReference type="NCBI Taxonomy" id="1209934"/>
    <lineage>
        <taxon>Eukaryota</taxon>
        <taxon>Fungi</taxon>
        <taxon>Dikarya</taxon>
        <taxon>Ascomycota</taxon>
        <taxon>Pezizomycotina</taxon>
        <taxon>Sordariomycetes</taxon>
        <taxon>Hypocreomycetidae</taxon>
        <taxon>Glomerellales</taxon>
        <taxon>Glomerellaceae</taxon>
        <taxon>Colletotrichum</taxon>
        <taxon>Colletotrichum acutatum species complex</taxon>
    </lineage>
</organism>
<evidence type="ECO:0000256" key="7">
    <source>
        <dbReference type="ARBA" id="ARBA00023033"/>
    </source>
</evidence>
<dbReference type="PANTHER" id="PTHR46206:SF2">
    <property type="entry name" value="CYTOCHROME P450 MONOOXYGENASE AUSG-RELATED"/>
    <property type="match status" value="1"/>
</dbReference>
<keyword evidence="9" id="KW-1185">Reference proteome</keyword>
<evidence type="ECO:0000256" key="6">
    <source>
        <dbReference type="ARBA" id="ARBA00023004"/>
    </source>
</evidence>
<keyword evidence="3" id="KW-0349">Heme</keyword>
<proteinExistence type="inferred from homology"/>
<keyword evidence="4" id="KW-0479">Metal-binding</keyword>
<evidence type="ECO:0000313" key="9">
    <source>
        <dbReference type="Proteomes" id="UP001227543"/>
    </source>
</evidence>
<dbReference type="GeneID" id="85413448"/>
<evidence type="ECO:0000256" key="2">
    <source>
        <dbReference type="ARBA" id="ARBA00010617"/>
    </source>
</evidence>
<dbReference type="Gene3D" id="1.10.630.10">
    <property type="entry name" value="Cytochrome P450"/>
    <property type="match status" value="1"/>
</dbReference>
<evidence type="ECO:0000256" key="5">
    <source>
        <dbReference type="ARBA" id="ARBA00023002"/>
    </source>
</evidence>
<keyword evidence="5" id="KW-0560">Oxidoreductase</keyword>